<keyword evidence="1" id="KW-0001">2Fe-2S</keyword>
<dbReference type="EMBL" id="VDUZ01000050">
    <property type="protein sequence ID" value="TXL70960.1"/>
    <property type="molecule type" value="Genomic_DNA"/>
</dbReference>
<keyword evidence="3" id="KW-0560">Oxidoreductase</keyword>
<accession>A0A5C8PBX9</accession>
<dbReference type="OrthoDB" id="9800776at2"/>
<dbReference type="InterPro" id="IPR044043">
    <property type="entry name" value="VanA_C_cat"/>
</dbReference>
<dbReference type="Pfam" id="PF19112">
    <property type="entry name" value="VanA_C"/>
    <property type="match status" value="1"/>
</dbReference>
<evidence type="ECO:0000256" key="1">
    <source>
        <dbReference type="ARBA" id="ARBA00022714"/>
    </source>
</evidence>
<dbReference type="GO" id="GO:0051537">
    <property type="term" value="F:2 iron, 2 sulfur cluster binding"/>
    <property type="evidence" value="ECO:0007669"/>
    <property type="project" value="UniProtKB-KW"/>
</dbReference>
<evidence type="ECO:0000256" key="4">
    <source>
        <dbReference type="ARBA" id="ARBA00023004"/>
    </source>
</evidence>
<comment type="caution">
    <text evidence="7">The sequence shown here is derived from an EMBL/GenBank/DDBJ whole genome shotgun (WGS) entry which is preliminary data.</text>
</comment>
<reference evidence="7 8" key="1">
    <citation type="submission" date="2019-06" db="EMBL/GenBank/DDBJ databases">
        <title>New taxonomy in bacterial strain CC-CFT640, isolated from vineyard.</title>
        <authorList>
            <person name="Lin S.-Y."/>
            <person name="Tsai C.-F."/>
            <person name="Young C.-C."/>
        </authorList>
    </citation>
    <scope>NUCLEOTIDE SEQUENCE [LARGE SCALE GENOMIC DNA]</scope>
    <source>
        <strain evidence="7 8">CC-CFT640</strain>
    </source>
</reference>
<keyword evidence="5" id="KW-0411">Iron-sulfur</keyword>
<sequence>MPRRARLEAKPQDTNGRRQEEAMWVRNAWYVACWSHELEAGQILARSIIDEPLALYRKQDGTAVAFEDRCCHRFAPLSKGRVEQDDLRCMYHGLKFAPDGRCIEIPGQPLIPHSAAVRRYPTIESGSWLWVWMGDAAAADPALVPPSIALDDPGYRLRCGRLDFAADYQLIDDNLLDLSHLSYAHEKTLGLGAPQWADERPRIIRLERGLRVQRWLRNQVRGYLRRDATFDMWSTYDFLVPGIFLLRTAWYPPGTADGLQLKPPTAAPLFLRCDEQAVTPMTARAARYFYATGARAADIDQRQLDRMFAVVEAAFHEDKAIIEAQQVVIDRDPTRRMLPTSFDAGPTQFRRILAELVEREAQPAQRMAAAAQAQ</sequence>
<dbReference type="CDD" id="cd08878">
    <property type="entry name" value="RHO_alpha_C_DMO-like"/>
    <property type="match status" value="1"/>
</dbReference>
<dbReference type="PROSITE" id="PS51296">
    <property type="entry name" value="RIESKE"/>
    <property type="match status" value="1"/>
</dbReference>
<evidence type="ECO:0000256" key="5">
    <source>
        <dbReference type="ARBA" id="ARBA00023014"/>
    </source>
</evidence>
<keyword evidence="8" id="KW-1185">Reference proteome</keyword>
<dbReference type="SUPFAM" id="SSF55961">
    <property type="entry name" value="Bet v1-like"/>
    <property type="match status" value="1"/>
</dbReference>
<dbReference type="SUPFAM" id="SSF50022">
    <property type="entry name" value="ISP domain"/>
    <property type="match status" value="1"/>
</dbReference>
<dbReference type="Pfam" id="PF00355">
    <property type="entry name" value="Rieske"/>
    <property type="match status" value="1"/>
</dbReference>
<evidence type="ECO:0000313" key="7">
    <source>
        <dbReference type="EMBL" id="TXL70960.1"/>
    </source>
</evidence>
<evidence type="ECO:0000256" key="2">
    <source>
        <dbReference type="ARBA" id="ARBA00022723"/>
    </source>
</evidence>
<dbReference type="InterPro" id="IPR036922">
    <property type="entry name" value="Rieske_2Fe-2S_sf"/>
</dbReference>
<dbReference type="Gene3D" id="3.90.380.10">
    <property type="entry name" value="Naphthalene 1,2-dioxygenase Alpha Subunit, Chain A, domain 1"/>
    <property type="match status" value="1"/>
</dbReference>
<name>A0A5C8PBX9_9HYPH</name>
<dbReference type="PANTHER" id="PTHR21266:SF60">
    <property type="entry name" value="3-KETOSTEROID-9-ALPHA-MONOOXYGENASE, OXYGENASE COMPONENT"/>
    <property type="match status" value="1"/>
</dbReference>
<gene>
    <name evidence="7" type="ORF">FHP25_31955</name>
</gene>
<dbReference type="PANTHER" id="PTHR21266">
    <property type="entry name" value="IRON-SULFUR DOMAIN CONTAINING PROTEIN"/>
    <property type="match status" value="1"/>
</dbReference>
<evidence type="ECO:0000256" key="3">
    <source>
        <dbReference type="ARBA" id="ARBA00023002"/>
    </source>
</evidence>
<feature type="domain" description="Rieske" evidence="6">
    <location>
        <begin position="29"/>
        <end position="131"/>
    </location>
</feature>
<evidence type="ECO:0000259" key="6">
    <source>
        <dbReference type="PROSITE" id="PS51296"/>
    </source>
</evidence>
<keyword evidence="7" id="KW-0223">Dioxygenase</keyword>
<keyword evidence="4" id="KW-0408">Iron</keyword>
<dbReference type="InterPro" id="IPR050584">
    <property type="entry name" value="Cholesterol_7-desaturase"/>
</dbReference>
<dbReference type="Gene3D" id="2.102.10.10">
    <property type="entry name" value="Rieske [2Fe-2S] iron-sulphur domain"/>
    <property type="match status" value="1"/>
</dbReference>
<organism evidence="7 8">
    <name type="scientific">Vineibacter terrae</name>
    <dbReference type="NCBI Taxonomy" id="2586908"/>
    <lineage>
        <taxon>Bacteria</taxon>
        <taxon>Pseudomonadati</taxon>
        <taxon>Pseudomonadota</taxon>
        <taxon>Alphaproteobacteria</taxon>
        <taxon>Hyphomicrobiales</taxon>
        <taxon>Vineibacter</taxon>
    </lineage>
</organism>
<dbReference type="Proteomes" id="UP000321638">
    <property type="component" value="Unassembled WGS sequence"/>
</dbReference>
<dbReference type="GO" id="GO:0051213">
    <property type="term" value="F:dioxygenase activity"/>
    <property type="evidence" value="ECO:0007669"/>
    <property type="project" value="UniProtKB-KW"/>
</dbReference>
<dbReference type="AlphaFoldDB" id="A0A5C8PBX9"/>
<evidence type="ECO:0000313" key="8">
    <source>
        <dbReference type="Proteomes" id="UP000321638"/>
    </source>
</evidence>
<protein>
    <submittedName>
        <fullName evidence="7">Aromatic ring-hydroxylating dioxygenase subunit alpha</fullName>
    </submittedName>
</protein>
<keyword evidence="2" id="KW-0479">Metal-binding</keyword>
<dbReference type="InterPro" id="IPR017941">
    <property type="entry name" value="Rieske_2Fe-2S"/>
</dbReference>
<dbReference type="GO" id="GO:0046872">
    <property type="term" value="F:metal ion binding"/>
    <property type="evidence" value="ECO:0007669"/>
    <property type="project" value="UniProtKB-KW"/>
</dbReference>
<proteinExistence type="predicted"/>